<dbReference type="RefSeq" id="YP_007379036.1">
    <property type="nucleotide sequence ID" value="NC_020158.1"/>
</dbReference>
<dbReference type="Proteomes" id="UP000011137">
    <property type="component" value="Segment"/>
</dbReference>
<feature type="transmembrane region" description="Helical" evidence="1">
    <location>
        <begin position="141"/>
        <end position="161"/>
    </location>
</feature>
<feature type="transmembrane region" description="Helical" evidence="1">
    <location>
        <begin position="107"/>
        <end position="129"/>
    </location>
</feature>
<sequence length="480" mass="50230">MVVIGTLSWNVNVEGAAEAKAQAQAMSTGMDDTAETATESAENLDELAASYMSLEHLMGDTSQQAEEQESSIAQTALAYVGLAEVLGMTTEEEEEQESQSSFLASGLFFLASMVGRLILQYTALGGILGTATKLFGGLARVVKWIAGLPLASWAATAGGAFKSGLLWVFRGLVSIGGTLLSWGSSFVSWLAAGSAGALAFAAAIGFVIGMIGVWILEITGVLDWIGKLGQALGTSLPGWARDGLLAVIGIFVGGLAVLGGLVIGFIEGGFSGAWNRAAQIVDIFFGSFKRTFNRIANWGSGLVSGFTQWWVDFKNNAISEVESFISTILTKAGDLGTDISKHITEGFKGIFNSVIPSRLEVPEITIGGFTIDAGPAGSYQLPSYTVGGQGFNMPQLEEGGMVEETGLAQVHEGETYIPRDVRQNMGGDGGTGETKNVTINVGGVEMGDQSLDLSRMGTTELRNLAEQIAEVLGTEADTIV</sequence>
<protein>
    <submittedName>
        <fullName evidence="2">Tape measure</fullName>
    </submittedName>
</protein>
<keyword evidence="1" id="KW-1133">Transmembrane helix</keyword>
<dbReference type="OrthoDB" id="29588at10239"/>
<evidence type="ECO:0000256" key="1">
    <source>
        <dbReference type="SAM" id="Phobius"/>
    </source>
</evidence>
<accession>L7TKJ0</accession>
<evidence type="ECO:0000313" key="3">
    <source>
        <dbReference type="Proteomes" id="UP000011137"/>
    </source>
</evidence>
<feature type="transmembrane region" description="Helical" evidence="1">
    <location>
        <begin position="197"/>
        <end position="216"/>
    </location>
</feature>
<dbReference type="KEGG" id="vg:14477371"/>
<reference evidence="2 3" key="1">
    <citation type="journal article" date="2013" name="J. Virol.">
        <title>Insights into head-tailed viruses infecting extremely halophilic archaea.</title>
        <authorList>
            <person name="Pietila M.K."/>
            <person name="Laurinmaki P."/>
            <person name="Russell D.A."/>
            <person name="Ko C.C."/>
            <person name="Jacobs-Sera D."/>
            <person name="Butcher S.J."/>
            <person name="Bamford D.H."/>
            <person name="Hendrix R.W."/>
        </authorList>
    </citation>
    <scope>NUCLEOTIDE SEQUENCE [LARGE SCALE GENOMIC DNA]</scope>
</reference>
<keyword evidence="1" id="KW-0472">Membrane</keyword>
<dbReference type="EMBL" id="KC117377">
    <property type="protein sequence ID" value="AGC34500.1"/>
    <property type="molecule type" value="Genomic_DNA"/>
</dbReference>
<keyword evidence="3" id="KW-1185">Reference proteome</keyword>
<feature type="transmembrane region" description="Helical" evidence="1">
    <location>
        <begin position="167"/>
        <end position="190"/>
    </location>
</feature>
<organism evidence="2 3">
    <name type="scientific">Haloarcula vallismortis tailed virus 1</name>
    <dbReference type="NCBI Taxonomy" id="1262528"/>
    <lineage>
        <taxon>Viruses</taxon>
        <taxon>Duplodnaviria</taxon>
        <taxon>Heunggongvirae</taxon>
        <taxon>Uroviricota</taxon>
        <taxon>Caudoviricetes</taxon>
        <taxon>Thumleimavirales</taxon>
        <taxon>Druskaviridae</taxon>
        <taxon>Tredecimvirus</taxon>
        <taxon>Tredecimvirus thailandense</taxon>
        <taxon>Tredecimvirus HVTV1</taxon>
    </lineage>
</organism>
<keyword evidence="1" id="KW-0812">Transmembrane</keyword>
<gene>
    <name evidence="2" type="primary">131</name>
    <name evidence="2" type="ORF">HVTV1_131</name>
</gene>
<evidence type="ECO:0000313" key="2">
    <source>
        <dbReference type="EMBL" id="AGC34500.1"/>
    </source>
</evidence>
<feature type="transmembrane region" description="Helical" evidence="1">
    <location>
        <begin position="244"/>
        <end position="266"/>
    </location>
</feature>
<name>L7TKJ0_9CAUD</name>
<proteinExistence type="predicted"/>
<dbReference type="GeneID" id="14477371"/>